<dbReference type="AlphaFoldDB" id="A0AAN6NAQ1"/>
<dbReference type="PANTHER" id="PTHR38792:SF3">
    <property type="entry name" value="BNR_ASP-BOX REPEAT DOMAIN PROTEIN (AFU_ORTHOLOGUE AFUA_7G06430)-RELATED"/>
    <property type="match status" value="1"/>
</dbReference>
<dbReference type="SUPFAM" id="SSF110296">
    <property type="entry name" value="Oligoxyloglucan reducing end-specific cellobiohydrolase"/>
    <property type="match status" value="1"/>
</dbReference>
<gene>
    <name evidence="2" type="ORF">QBC46DRAFT_431606</name>
</gene>
<dbReference type="Gene3D" id="2.120.10.10">
    <property type="match status" value="1"/>
</dbReference>
<comment type="caution">
    <text evidence="2">The sequence shown here is derived from an EMBL/GenBank/DDBJ whole genome shotgun (WGS) entry which is preliminary data.</text>
</comment>
<keyword evidence="1" id="KW-0732">Signal</keyword>
<keyword evidence="2" id="KW-0378">Hydrolase</keyword>
<name>A0AAN6NAQ1_9PEZI</name>
<dbReference type="Proteomes" id="UP001303473">
    <property type="component" value="Unassembled WGS sequence"/>
</dbReference>
<sequence length="387" mass="42838">MFSLRCALVSLFAGVAVVVAAPASSFHHDHDQISTFSNKVIFTPPTNYTDPRVLYSRTVELLDGTLLATWENYSPEPPLVYFPIYQSKDAGQTWSEIGKVTDQVNGWGLRYQPFLYELPEEFGGFPAGTVLCAGNSIPTDLSQTRIDVYASVDQGRTWKFVSHVAAGGKAVPDNGETPIWEPFLMMYKDQLVIYYSDQRDPLHGQKLVHQTSRNVETWSDPVDDVSYSTYTARPGMTTVTQLPDGRYMMTYEYGGGPGFSGYSFPVYYRINADPLKFNDSIGYPVVVGSTHPVSSPYVTWSSVGGKNGTIIVSSGTNSQIFVNRALGDQGKWEMYNTPQPVAYTRHLRVFKEDQSKLLIMGAGHLPPSTTNNVSLSVIDLAKTLNLS</sequence>
<keyword evidence="3" id="KW-1185">Reference proteome</keyword>
<dbReference type="EMBL" id="MU853784">
    <property type="protein sequence ID" value="KAK3941308.1"/>
    <property type="molecule type" value="Genomic_DNA"/>
</dbReference>
<reference evidence="3" key="1">
    <citation type="journal article" date="2023" name="Mol. Phylogenet. Evol.">
        <title>Genome-scale phylogeny and comparative genomics of the fungal order Sordariales.</title>
        <authorList>
            <person name="Hensen N."/>
            <person name="Bonometti L."/>
            <person name="Westerberg I."/>
            <person name="Brannstrom I.O."/>
            <person name="Guillou S."/>
            <person name="Cros-Aarteil S."/>
            <person name="Calhoun S."/>
            <person name="Haridas S."/>
            <person name="Kuo A."/>
            <person name="Mondo S."/>
            <person name="Pangilinan J."/>
            <person name="Riley R."/>
            <person name="LaButti K."/>
            <person name="Andreopoulos B."/>
            <person name="Lipzen A."/>
            <person name="Chen C."/>
            <person name="Yan M."/>
            <person name="Daum C."/>
            <person name="Ng V."/>
            <person name="Clum A."/>
            <person name="Steindorff A."/>
            <person name="Ohm R.A."/>
            <person name="Martin F."/>
            <person name="Silar P."/>
            <person name="Natvig D.O."/>
            <person name="Lalanne C."/>
            <person name="Gautier V."/>
            <person name="Ament-Velasquez S.L."/>
            <person name="Kruys A."/>
            <person name="Hutchinson M.I."/>
            <person name="Powell A.J."/>
            <person name="Barry K."/>
            <person name="Miller A.N."/>
            <person name="Grigoriev I.V."/>
            <person name="Debuchy R."/>
            <person name="Gladieux P."/>
            <person name="Hiltunen Thoren M."/>
            <person name="Johannesson H."/>
        </authorList>
    </citation>
    <scope>NUCLEOTIDE SEQUENCE [LARGE SCALE GENOMIC DNA]</scope>
    <source>
        <strain evidence="3">CBS 340.73</strain>
    </source>
</reference>
<feature type="signal peptide" evidence="1">
    <location>
        <begin position="1"/>
        <end position="20"/>
    </location>
</feature>
<dbReference type="CDD" id="cd15482">
    <property type="entry name" value="Sialidase_non-viral"/>
    <property type="match status" value="1"/>
</dbReference>
<proteinExistence type="predicted"/>
<organism evidence="2 3">
    <name type="scientific">Diplogelasinospora grovesii</name>
    <dbReference type="NCBI Taxonomy" id="303347"/>
    <lineage>
        <taxon>Eukaryota</taxon>
        <taxon>Fungi</taxon>
        <taxon>Dikarya</taxon>
        <taxon>Ascomycota</taxon>
        <taxon>Pezizomycotina</taxon>
        <taxon>Sordariomycetes</taxon>
        <taxon>Sordariomycetidae</taxon>
        <taxon>Sordariales</taxon>
        <taxon>Diplogelasinosporaceae</taxon>
        <taxon>Diplogelasinospora</taxon>
    </lineage>
</organism>
<evidence type="ECO:0000313" key="3">
    <source>
        <dbReference type="Proteomes" id="UP001303473"/>
    </source>
</evidence>
<dbReference type="GO" id="GO:0016787">
    <property type="term" value="F:hydrolase activity"/>
    <property type="evidence" value="ECO:0007669"/>
    <property type="project" value="UniProtKB-KW"/>
</dbReference>
<protein>
    <submittedName>
        <fullName evidence="2">Glycoside hydrolase family 93 protein</fullName>
    </submittedName>
</protein>
<feature type="chain" id="PRO_5042870551" evidence="1">
    <location>
        <begin position="21"/>
        <end position="387"/>
    </location>
</feature>
<dbReference type="PANTHER" id="PTHR38792">
    <property type="entry name" value="BNR/ASP-BOX REPEAT DOMAIN PROTEIN (AFU_ORTHOLOGUE AFUA_7G06430)-RELATED"/>
    <property type="match status" value="1"/>
</dbReference>
<evidence type="ECO:0000256" key="1">
    <source>
        <dbReference type="SAM" id="SignalP"/>
    </source>
</evidence>
<accession>A0AAN6NAQ1</accession>
<evidence type="ECO:0000313" key="2">
    <source>
        <dbReference type="EMBL" id="KAK3941308.1"/>
    </source>
</evidence>